<protein>
    <submittedName>
        <fullName evidence="1">Uncharacterized protein</fullName>
    </submittedName>
</protein>
<reference evidence="1" key="1">
    <citation type="submission" date="2021-05" db="EMBL/GenBank/DDBJ databases">
        <authorList>
            <person name="Scholz U."/>
            <person name="Mascher M."/>
            <person name="Fiebig A."/>
        </authorList>
    </citation>
    <scope>NUCLEOTIDE SEQUENCE [LARGE SCALE GENOMIC DNA]</scope>
</reference>
<reference evidence="1" key="2">
    <citation type="submission" date="2025-09" db="UniProtKB">
        <authorList>
            <consortium name="EnsemblPlants"/>
        </authorList>
    </citation>
    <scope>IDENTIFICATION</scope>
</reference>
<accession>A0ACD5W100</accession>
<keyword evidence="2" id="KW-1185">Reference proteome</keyword>
<sequence>MLVPKSKAMNNTDQNLAPRGAGFFRAPGLFVRLSSKGLNAVDPESVWIPTLPLDFKNLSSNKVNTILKPTGSLGIKADLKLRTSSPKVSLGLVDALTANEGSLNFGGKRSFLEPIRPFLELGLPKAATAASGQRTGSACVTMDGVTGFA</sequence>
<proteinExistence type="predicted"/>
<name>A0ACD5W100_AVESA</name>
<dbReference type="Proteomes" id="UP001732700">
    <property type="component" value="Chromosome 3D"/>
</dbReference>
<evidence type="ECO:0000313" key="1">
    <source>
        <dbReference type="EnsemblPlants" id="AVESA.00010b.r2.3DG0546730.1.CDS.1"/>
    </source>
</evidence>
<dbReference type="EnsemblPlants" id="AVESA.00010b.r2.3DG0546730.1">
    <property type="protein sequence ID" value="AVESA.00010b.r2.3DG0546730.1.CDS.1"/>
    <property type="gene ID" value="AVESA.00010b.r2.3DG0546730"/>
</dbReference>
<organism evidence="1 2">
    <name type="scientific">Avena sativa</name>
    <name type="common">Oat</name>
    <dbReference type="NCBI Taxonomy" id="4498"/>
    <lineage>
        <taxon>Eukaryota</taxon>
        <taxon>Viridiplantae</taxon>
        <taxon>Streptophyta</taxon>
        <taxon>Embryophyta</taxon>
        <taxon>Tracheophyta</taxon>
        <taxon>Spermatophyta</taxon>
        <taxon>Magnoliopsida</taxon>
        <taxon>Liliopsida</taxon>
        <taxon>Poales</taxon>
        <taxon>Poaceae</taxon>
        <taxon>BOP clade</taxon>
        <taxon>Pooideae</taxon>
        <taxon>Poodae</taxon>
        <taxon>Poeae</taxon>
        <taxon>Poeae Chloroplast Group 1 (Aveneae type)</taxon>
        <taxon>Aveninae</taxon>
        <taxon>Avena</taxon>
    </lineage>
</organism>
<evidence type="ECO:0000313" key="2">
    <source>
        <dbReference type="Proteomes" id="UP001732700"/>
    </source>
</evidence>